<evidence type="ECO:0000259" key="9">
    <source>
        <dbReference type="Pfam" id="PF10509"/>
    </source>
</evidence>
<dbReference type="Pfam" id="PF08544">
    <property type="entry name" value="GHMP_kinases_C"/>
    <property type="match status" value="1"/>
</dbReference>
<proteinExistence type="inferred from homology"/>
<reference evidence="10 11" key="1">
    <citation type="submission" date="2020-10" db="EMBL/GenBank/DDBJ databases">
        <title>Ca. Dormibacterota MAGs.</title>
        <authorList>
            <person name="Montgomery K."/>
        </authorList>
    </citation>
    <scope>NUCLEOTIDE SEQUENCE [LARGE SCALE GENOMIC DNA]</scope>
    <source>
        <strain evidence="10">SC8811_S16_3</strain>
    </source>
</reference>
<name>A0A934KAN1_9BACT</name>
<dbReference type="GO" id="GO:0006012">
    <property type="term" value="P:galactose metabolic process"/>
    <property type="evidence" value="ECO:0007669"/>
    <property type="project" value="UniProtKB-KW"/>
</dbReference>
<dbReference type="AlphaFoldDB" id="A0A934KAN1"/>
<keyword evidence="5" id="KW-0067">ATP-binding</keyword>
<feature type="domain" description="GHMP kinase C-terminal" evidence="8">
    <location>
        <begin position="207"/>
        <end position="279"/>
    </location>
</feature>
<dbReference type="PANTHER" id="PTHR10457:SF7">
    <property type="entry name" value="GALACTOKINASE-RELATED"/>
    <property type="match status" value="1"/>
</dbReference>
<dbReference type="InterPro" id="IPR019539">
    <property type="entry name" value="GalKase_N"/>
</dbReference>
<dbReference type="GO" id="GO:0005829">
    <property type="term" value="C:cytosol"/>
    <property type="evidence" value="ECO:0007669"/>
    <property type="project" value="TreeGrafter"/>
</dbReference>
<dbReference type="Gene3D" id="3.30.70.890">
    <property type="entry name" value="GHMP kinase, C-terminal domain"/>
    <property type="match status" value="1"/>
</dbReference>
<dbReference type="InterPro" id="IPR006204">
    <property type="entry name" value="GHMP_kinase_N_dom"/>
</dbReference>
<keyword evidence="6" id="KW-0299">Galactose metabolism</keyword>
<dbReference type="InterPro" id="IPR020568">
    <property type="entry name" value="Ribosomal_Su5_D2-typ_SF"/>
</dbReference>
<dbReference type="Gene3D" id="3.30.230.10">
    <property type="match status" value="2"/>
</dbReference>
<keyword evidence="4" id="KW-0418">Kinase</keyword>
<evidence type="ECO:0000256" key="3">
    <source>
        <dbReference type="ARBA" id="ARBA00022741"/>
    </source>
</evidence>
<dbReference type="Proteomes" id="UP000620075">
    <property type="component" value="Unassembled WGS sequence"/>
</dbReference>
<dbReference type="RefSeq" id="WP_338180031.1">
    <property type="nucleotide sequence ID" value="NZ_JAEKNQ010000040.1"/>
</dbReference>
<accession>A0A934KAN1</accession>
<evidence type="ECO:0000256" key="4">
    <source>
        <dbReference type="ARBA" id="ARBA00022777"/>
    </source>
</evidence>
<comment type="similarity">
    <text evidence="1">Belongs to the GHMP kinase family. GalK subfamily.</text>
</comment>
<dbReference type="PANTHER" id="PTHR10457">
    <property type="entry name" value="MEVALONATE KINASE/GALACTOKINASE"/>
    <property type="match status" value="1"/>
</dbReference>
<dbReference type="GO" id="GO:0004335">
    <property type="term" value="F:galactokinase activity"/>
    <property type="evidence" value="ECO:0007669"/>
    <property type="project" value="TreeGrafter"/>
</dbReference>
<dbReference type="InterPro" id="IPR019741">
    <property type="entry name" value="Galactokinase_CS"/>
</dbReference>
<dbReference type="InterPro" id="IPR006206">
    <property type="entry name" value="Mevalonate/galactokinase"/>
</dbReference>
<evidence type="ECO:0000313" key="10">
    <source>
        <dbReference type="EMBL" id="MBJ7603657.1"/>
    </source>
</evidence>
<keyword evidence="6" id="KW-0119">Carbohydrate metabolism</keyword>
<gene>
    <name evidence="10" type="ORF">JF888_10775</name>
</gene>
<evidence type="ECO:0000256" key="1">
    <source>
        <dbReference type="ARBA" id="ARBA00006566"/>
    </source>
</evidence>
<organism evidence="10 11">
    <name type="scientific">Candidatus Dormiibacter inghamiae</name>
    <dbReference type="NCBI Taxonomy" id="3127013"/>
    <lineage>
        <taxon>Bacteria</taxon>
        <taxon>Bacillati</taxon>
        <taxon>Candidatus Dormiibacterota</taxon>
        <taxon>Candidatus Dormibacteria</taxon>
        <taxon>Candidatus Dormibacterales</taxon>
        <taxon>Candidatus Dormibacteraceae</taxon>
        <taxon>Candidatus Dormiibacter</taxon>
    </lineage>
</organism>
<dbReference type="SUPFAM" id="SSF55060">
    <property type="entry name" value="GHMP Kinase, C-terminal domain"/>
    <property type="match status" value="1"/>
</dbReference>
<dbReference type="Pfam" id="PF00288">
    <property type="entry name" value="GHMP_kinases_N"/>
    <property type="match status" value="1"/>
</dbReference>
<keyword evidence="2" id="KW-0808">Transferase</keyword>
<dbReference type="InterPro" id="IPR013750">
    <property type="entry name" value="GHMP_kinase_C_dom"/>
</dbReference>
<dbReference type="EMBL" id="JAEKNQ010000040">
    <property type="protein sequence ID" value="MBJ7603657.1"/>
    <property type="molecule type" value="Genomic_DNA"/>
</dbReference>
<comment type="caution">
    <text evidence="10">The sequence shown here is derived from an EMBL/GenBank/DDBJ whole genome shotgun (WGS) entry which is preliminary data.</text>
</comment>
<evidence type="ECO:0000259" key="7">
    <source>
        <dbReference type="Pfam" id="PF00288"/>
    </source>
</evidence>
<evidence type="ECO:0000256" key="5">
    <source>
        <dbReference type="ARBA" id="ARBA00022840"/>
    </source>
</evidence>
<evidence type="ECO:0000256" key="6">
    <source>
        <dbReference type="ARBA" id="ARBA00023144"/>
    </source>
</evidence>
<feature type="domain" description="Galactokinase N-terminal" evidence="9">
    <location>
        <begin position="6"/>
        <end position="39"/>
    </location>
</feature>
<keyword evidence="3" id="KW-0547">Nucleotide-binding</keyword>
<evidence type="ECO:0008006" key="12">
    <source>
        <dbReference type="Google" id="ProtNLM"/>
    </source>
</evidence>
<evidence type="ECO:0000259" key="8">
    <source>
        <dbReference type="Pfam" id="PF08544"/>
    </source>
</evidence>
<dbReference type="Pfam" id="PF10509">
    <property type="entry name" value="GalKase_gal_bdg"/>
    <property type="match status" value="1"/>
</dbReference>
<dbReference type="InterPro" id="IPR036554">
    <property type="entry name" value="GHMP_kinase_C_sf"/>
</dbReference>
<protein>
    <recommendedName>
        <fullName evidence="12">Galactokinase</fullName>
    </recommendedName>
</protein>
<dbReference type="GO" id="GO:0005524">
    <property type="term" value="F:ATP binding"/>
    <property type="evidence" value="ECO:0007669"/>
    <property type="project" value="UniProtKB-KW"/>
</dbReference>
<dbReference type="PRINTS" id="PR00959">
    <property type="entry name" value="MEVGALKINASE"/>
</dbReference>
<dbReference type="SUPFAM" id="SSF54211">
    <property type="entry name" value="Ribosomal protein S5 domain 2-like"/>
    <property type="match status" value="1"/>
</dbReference>
<dbReference type="InterPro" id="IPR014721">
    <property type="entry name" value="Ribsml_uS5_D2-typ_fold_subgr"/>
</dbReference>
<feature type="domain" description="GHMP kinase N-terminal" evidence="7">
    <location>
        <begin position="60"/>
        <end position="136"/>
    </location>
</feature>
<dbReference type="PIRSF" id="PIRSF000530">
    <property type="entry name" value="Galactokinase"/>
    <property type="match status" value="1"/>
</dbReference>
<dbReference type="PROSITE" id="PS00106">
    <property type="entry name" value="GALACTOKINASE"/>
    <property type="match status" value="1"/>
</dbReference>
<evidence type="ECO:0000313" key="11">
    <source>
        <dbReference type="Proteomes" id="UP000620075"/>
    </source>
</evidence>
<sequence length="305" mass="32256">MPDAQWIGRAPGRVNLIGEHVDYLGGTVLPCAIDCFLTVRGRPAESWTVRSQVKGALPYVEALGEELGSPPQQLEVESTVPPQAGVSSSAALLVAITAGLRPEWSGEKAAVACQRAEQNATGVQVGVMDQFASALGRQHHALLLHCATLDYCLVPFPEQLLIAVLDSGVERALADTPYNLRRQEAEAGHPKRRRHVDSELSRVAQFASALQASDLLQLGSLLKNSHRSLRDDFECSTPEVDAIVERAWQSPGCLGARIMGGGFGGSILALLTRGSEGAFSQALAGVPLLLCETADGAYAGRAGSV</sequence>
<evidence type="ECO:0000256" key="2">
    <source>
        <dbReference type="ARBA" id="ARBA00022679"/>
    </source>
</evidence>